<protein>
    <recommendedName>
        <fullName evidence="6 9">1-acyl-sn-glycerol-3-phosphate acyltransferase</fullName>
        <ecNumber evidence="5 9">2.3.1.51</ecNumber>
    </recommendedName>
</protein>
<dbReference type="CDD" id="cd07989">
    <property type="entry name" value="LPLAT_AGPAT-like"/>
    <property type="match status" value="1"/>
</dbReference>
<reference evidence="12" key="1">
    <citation type="submission" date="2020-10" db="EMBL/GenBank/DDBJ databases">
        <authorList>
            <person name="Gilroy R."/>
        </authorList>
    </citation>
    <scope>NUCLEOTIDE SEQUENCE</scope>
    <source>
        <strain evidence="12">G3-4614</strain>
    </source>
</reference>
<comment type="similarity">
    <text evidence="4 9">Belongs to the 1-acyl-sn-glycerol-3-phosphate acyltransferase family.</text>
</comment>
<keyword evidence="10" id="KW-1133">Transmembrane helix</keyword>
<evidence type="ECO:0000256" key="7">
    <source>
        <dbReference type="ARBA" id="ARBA00022679"/>
    </source>
</evidence>
<dbReference type="SMART" id="SM00563">
    <property type="entry name" value="PlsC"/>
    <property type="match status" value="1"/>
</dbReference>
<dbReference type="SUPFAM" id="SSF69593">
    <property type="entry name" value="Glycerol-3-phosphate (1)-acyltransferase"/>
    <property type="match status" value="1"/>
</dbReference>
<evidence type="ECO:0000256" key="3">
    <source>
        <dbReference type="ARBA" id="ARBA00005189"/>
    </source>
</evidence>
<sequence length="241" mass="27137">MKKILLSIYEIFIALPILVVLTLLTSIITIIGSAIGKSDFWGYYPARIWSRLFCFFSLVKVEVSGRENIDKNKSYVFVSNHQGAYDIFLVYGYLNHNFKWVMKQSLRNIPFVGKACQSAGHIFIDRGNPKAIQHTIEAAKKKLQGGMSVVIFPEGTRSEDGKLHKFKRGAYQIAVDLNIPVVPMTINGSYKILSKNSKLINPGKLTLKIHPPIYPDKESGHDMEALVKESYEQIASGLDEK</sequence>
<evidence type="ECO:0000256" key="10">
    <source>
        <dbReference type="SAM" id="Phobius"/>
    </source>
</evidence>
<keyword evidence="9" id="KW-0443">Lipid metabolism</keyword>
<evidence type="ECO:0000256" key="6">
    <source>
        <dbReference type="ARBA" id="ARBA00016139"/>
    </source>
</evidence>
<comment type="pathway">
    <text evidence="3">Lipid metabolism.</text>
</comment>
<reference evidence="12" key="2">
    <citation type="journal article" date="2021" name="PeerJ">
        <title>Extensive microbial diversity within the chicken gut microbiome revealed by metagenomics and culture.</title>
        <authorList>
            <person name="Gilroy R."/>
            <person name="Ravi A."/>
            <person name="Getino M."/>
            <person name="Pursley I."/>
            <person name="Horton D.L."/>
            <person name="Alikhan N.F."/>
            <person name="Baker D."/>
            <person name="Gharbi K."/>
            <person name="Hall N."/>
            <person name="Watson M."/>
            <person name="Adriaenssens E.M."/>
            <person name="Foster-Nyarko E."/>
            <person name="Jarju S."/>
            <person name="Secka A."/>
            <person name="Antonio M."/>
            <person name="Oren A."/>
            <person name="Chaudhuri R.R."/>
            <person name="La Ragione R."/>
            <person name="Hildebrand F."/>
            <person name="Pallen M.J."/>
        </authorList>
    </citation>
    <scope>NUCLEOTIDE SEQUENCE</scope>
    <source>
        <strain evidence="12">G3-4614</strain>
    </source>
</reference>
<keyword evidence="7 9" id="KW-0808">Transferase</keyword>
<evidence type="ECO:0000256" key="2">
    <source>
        <dbReference type="ARBA" id="ARBA00004728"/>
    </source>
</evidence>
<evidence type="ECO:0000313" key="12">
    <source>
        <dbReference type="EMBL" id="MBO8437487.1"/>
    </source>
</evidence>
<gene>
    <name evidence="12" type="ORF">IAC54_01125</name>
</gene>
<name>A0A9D9E2F2_9BACT</name>
<accession>A0A9D9E2F2</accession>
<keyword evidence="8 9" id="KW-0012">Acyltransferase</keyword>
<comment type="pathway">
    <text evidence="2">Phospholipid metabolism; CDP-diacylglycerol biosynthesis; CDP-diacylglycerol from sn-glycerol 3-phosphate: step 2/3.</text>
</comment>
<keyword evidence="9" id="KW-0444">Lipid biosynthesis</keyword>
<dbReference type="AlphaFoldDB" id="A0A9D9E2F2"/>
<proteinExistence type="inferred from homology"/>
<dbReference type="GO" id="GO:0006654">
    <property type="term" value="P:phosphatidic acid biosynthetic process"/>
    <property type="evidence" value="ECO:0007669"/>
    <property type="project" value="TreeGrafter"/>
</dbReference>
<dbReference type="GO" id="GO:0003841">
    <property type="term" value="F:1-acylglycerol-3-phosphate O-acyltransferase activity"/>
    <property type="evidence" value="ECO:0007669"/>
    <property type="project" value="UniProtKB-UniRule"/>
</dbReference>
<dbReference type="Proteomes" id="UP000823636">
    <property type="component" value="Unassembled WGS sequence"/>
</dbReference>
<comment type="domain">
    <text evidence="9">The HXXXXD motif is essential for acyltransferase activity and may constitute the binding site for the phosphate moiety of the glycerol-3-phosphate.</text>
</comment>
<feature type="domain" description="Phospholipid/glycerol acyltransferase" evidence="11">
    <location>
        <begin position="75"/>
        <end position="189"/>
    </location>
</feature>
<organism evidence="12 13">
    <name type="scientific">Candidatus Caccoplasma merdipullorum</name>
    <dbReference type="NCBI Taxonomy" id="2840718"/>
    <lineage>
        <taxon>Bacteria</taxon>
        <taxon>Pseudomonadati</taxon>
        <taxon>Bacteroidota</taxon>
        <taxon>Bacteroidia</taxon>
        <taxon>Bacteroidales</taxon>
        <taxon>Bacteroidaceae</taxon>
        <taxon>Bacteroidaceae incertae sedis</taxon>
        <taxon>Candidatus Caccoplasma</taxon>
    </lineage>
</organism>
<comment type="caution">
    <text evidence="12">The sequence shown here is derived from an EMBL/GenBank/DDBJ whole genome shotgun (WGS) entry which is preliminary data.</text>
</comment>
<comment type="catalytic activity">
    <reaction evidence="1 9">
        <text>a 1-acyl-sn-glycero-3-phosphate + an acyl-CoA = a 1,2-diacyl-sn-glycero-3-phosphate + CoA</text>
        <dbReference type="Rhea" id="RHEA:19709"/>
        <dbReference type="ChEBI" id="CHEBI:57287"/>
        <dbReference type="ChEBI" id="CHEBI:57970"/>
        <dbReference type="ChEBI" id="CHEBI:58342"/>
        <dbReference type="ChEBI" id="CHEBI:58608"/>
        <dbReference type="EC" id="2.3.1.51"/>
    </reaction>
</comment>
<dbReference type="InterPro" id="IPR002123">
    <property type="entry name" value="Plipid/glycerol_acylTrfase"/>
</dbReference>
<evidence type="ECO:0000256" key="8">
    <source>
        <dbReference type="ARBA" id="ARBA00023315"/>
    </source>
</evidence>
<dbReference type="Pfam" id="PF01553">
    <property type="entry name" value="Acyltransferase"/>
    <property type="match status" value="1"/>
</dbReference>
<evidence type="ECO:0000256" key="5">
    <source>
        <dbReference type="ARBA" id="ARBA00013211"/>
    </source>
</evidence>
<feature type="transmembrane region" description="Helical" evidence="10">
    <location>
        <begin position="12"/>
        <end position="35"/>
    </location>
</feature>
<evidence type="ECO:0000256" key="9">
    <source>
        <dbReference type="RuleBase" id="RU361267"/>
    </source>
</evidence>
<evidence type="ECO:0000259" key="11">
    <source>
        <dbReference type="SMART" id="SM00563"/>
    </source>
</evidence>
<keyword evidence="9" id="KW-1208">Phospholipid metabolism</keyword>
<keyword evidence="9" id="KW-0594">Phospholipid biosynthesis</keyword>
<dbReference type="PANTHER" id="PTHR10434">
    <property type="entry name" value="1-ACYL-SN-GLYCEROL-3-PHOSPHATE ACYLTRANSFERASE"/>
    <property type="match status" value="1"/>
</dbReference>
<evidence type="ECO:0000256" key="1">
    <source>
        <dbReference type="ARBA" id="ARBA00001141"/>
    </source>
</evidence>
<evidence type="ECO:0000256" key="4">
    <source>
        <dbReference type="ARBA" id="ARBA00008655"/>
    </source>
</evidence>
<dbReference type="GO" id="GO:0016020">
    <property type="term" value="C:membrane"/>
    <property type="evidence" value="ECO:0007669"/>
    <property type="project" value="InterPro"/>
</dbReference>
<evidence type="ECO:0000313" key="13">
    <source>
        <dbReference type="Proteomes" id="UP000823636"/>
    </source>
</evidence>
<keyword evidence="10" id="KW-0472">Membrane</keyword>
<dbReference type="EMBL" id="JADIMW010000009">
    <property type="protein sequence ID" value="MBO8437487.1"/>
    <property type="molecule type" value="Genomic_DNA"/>
</dbReference>
<dbReference type="PANTHER" id="PTHR10434:SF66">
    <property type="entry name" value="PHOSPHOLIPID_GLYCEROL ACYLTRANSFERASE DOMAIN-CONTAINING PROTEIN"/>
    <property type="match status" value="1"/>
</dbReference>
<dbReference type="NCBIfam" id="TIGR00530">
    <property type="entry name" value="AGP_acyltrn"/>
    <property type="match status" value="1"/>
</dbReference>
<keyword evidence="10" id="KW-0812">Transmembrane</keyword>
<dbReference type="EC" id="2.3.1.51" evidence="5 9"/>
<dbReference type="InterPro" id="IPR004552">
    <property type="entry name" value="AGP_acyltrans"/>
</dbReference>